<organism evidence="2 3">
    <name type="scientific">Gordonia neofelifaecis NRRL B-59395</name>
    <dbReference type="NCBI Taxonomy" id="644548"/>
    <lineage>
        <taxon>Bacteria</taxon>
        <taxon>Bacillati</taxon>
        <taxon>Actinomycetota</taxon>
        <taxon>Actinomycetes</taxon>
        <taxon>Mycobacteriales</taxon>
        <taxon>Gordoniaceae</taxon>
        <taxon>Gordonia</taxon>
    </lineage>
</organism>
<proteinExistence type="predicted"/>
<gene>
    <name evidence="2" type="ORF">SCNU_13769</name>
</gene>
<dbReference type="Proteomes" id="UP000035065">
    <property type="component" value="Unassembled WGS sequence"/>
</dbReference>
<dbReference type="PANTHER" id="PTHR38342">
    <property type="entry name" value="SLR5037 PROTEIN"/>
    <property type="match status" value="1"/>
</dbReference>
<accession>F1YLG2</accession>
<keyword evidence="3" id="KW-1185">Reference proteome</keyword>
<dbReference type="AlphaFoldDB" id="F1YLG2"/>
<protein>
    <recommendedName>
        <fullName evidence="1">DUF302 domain-containing protein</fullName>
    </recommendedName>
</protein>
<dbReference type="OrthoDB" id="9791067at2"/>
<dbReference type="PANTHER" id="PTHR38342:SF1">
    <property type="entry name" value="SLR5037 PROTEIN"/>
    <property type="match status" value="1"/>
</dbReference>
<dbReference type="RefSeq" id="WP_009679954.1">
    <property type="nucleotide sequence ID" value="NZ_AEUD01000012.1"/>
</dbReference>
<dbReference type="CDD" id="cd14797">
    <property type="entry name" value="DUF302"/>
    <property type="match status" value="1"/>
</dbReference>
<feature type="domain" description="DUF302" evidence="1">
    <location>
        <begin position="35"/>
        <end position="100"/>
    </location>
</feature>
<dbReference type="PIRSF" id="PIRSF021774">
    <property type="entry name" value="UCP021774"/>
    <property type="match status" value="1"/>
</dbReference>
<reference evidence="2 3" key="1">
    <citation type="journal article" date="2011" name="J. Bacteriol.">
        <title>Draft Genome Sequence of Gordonia neofelifaecis NRRL B-59395, a Cholesterol-Degrading Actinomycete.</title>
        <authorList>
            <person name="Ge F."/>
            <person name="Li W."/>
            <person name="Chen G."/>
            <person name="Liu Y."/>
            <person name="Zhang G."/>
            <person name="Yong B."/>
            <person name="Wang Q."/>
            <person name="Wang N."/>
            <person name="Huang Z."/>
            <person name="Li W."/>
            <person name="Wang J."/>
            <person name="Wu C."/>
            <person name="Xie Q."/>
            <person name="Liu G."/>
        </authorList>
    </citation>
    <scope>NUCLEOTIDE SEQUENCE [LARGE SCALE GENOMIC DNA]</scope>
    <source>
        <strain evidence="2 3">NRRL B-59395</strain>
    </source>
</reference>
<sequence>MNLAIATTVDAPLDETVARTREALAAQGFGVLTEIDMAATLKTKIGAEIEDYVILGACNPPLAHSAVTAERQIGLLLPCNVVVRADTTAPGRTIVEAMNPQLMVTVVDNPDLVAVADEATAKLTAAVTSLSSDS</sequence>
<evidence type="ECO:0000313" key="2">
    <source>
        <dbReference type="EMBL" id="EGD54356.1"/>
    </source>
</evidence>
<dbReference type="InterPro" id="IPR005180">
    <property type="entry name" value="DUF302"/>
</dbReference>
<dbReference type="STRING" id="644548.SCNU_13769"/>
<dbReference type="eggNOG" id="COG3439">
    <property type="taxonomic scope" value="Bacteria"/>
</dbReference>
<evidence type="ECO:0000259" key="1">
    <source>
        <dbReference type="Pfam" id="PF03625"/>
    </source>
</evidence>
<comment type="caution">
    <text evidence="2">The sequence shown here is derived from an EMBL/GenBank/DDBJ whole genome shotgun (WGS) entry which is preliminary data.</text>
</comment>
<dbReference type="Gene3D" id="3.30.310.70">
    <property type="entry name" value="TT1751-like domain"/>
    <property type="match status" value="1"/>
</dbReference>
<dbReference type="Pfam" id="PF03625">
    <property type="entry name" value="DUF302"/>
    <property type="match status" value="1"/>
</dbReference>
<dbReference type="EMBL" id="AEUD01000012">
    <property type="protein sequence ID" value="EGD54356.1"/>
    <property type="molecule type" value="Genomic_DNA"/>
</dbReference>
<dbReference type="SUPFAM" id="SSF103247">
    <property type="entry name" value="TT1751-like"/>
    <property type="match status" value="1"/>
</dbReference>
<evidence type="ECO:0000313" key="3">
    <source>
        <dbReference type="Proteomes" id="UP000035065"/>
    </source>
</evidence>
<dbReference type="InterPro" id="IPR016796">
    <property type="entry name" value="UCP021774"/>
</dbReference>
<name>F1YLG2_9ACTN</name>
<dbReference type="InterPro" id="IPR035923">
    <property type="entry name" value="TT1751-like_sf"/>
</dbReference>